<evidence type="ECO:0000313" key="8">
    <source>
        <dbReference type="Proteomes" id="UP001344658"/>
    </source>
</evidence>
<evidence type="ECO:0000256" key="4">
    <source>
        <dbReference type="ARBA" id="ARBA00022969"/>
    </source>
</evidence>
<proteinExistence type="inferred from homology"/>
<comment type="subcellular location">
    <subcellularLocation>
        <location evidence="1">Cell septum</location>
    </subcellularLocation>
</comment>
<dbReference type="Pfam" id="PF04686">
    <property type="entry name" value="SsgA"/>
    <property type="match status" value="1"/>
</dbReference>
<evidence type="ECO:0000256" key="1">
    <source>
        <dbReference type="ARBA" id="ARBA00004431"/>
    </source>
</evidence>
<keyword evidence="3" id="KW-0132">Cell division</keyword>
<evidence type="ECO:0000256" key="5">
    <source>
        <dbReference type="ARBA" id="ARBA00023210"/>
    </source>
</evidence>
<gene>
    <name evidence="7" type="ORF">V2S66_33770</name>
</gene>
<evidence type="ECO:0000256" key="3">
    <source>
        <dbReference type="ARBA" id="ARBA00022618"/>
    </source>
</evidence>
<keyword evidence="5" id="KW-0717">Septation</keyword>
<sequence>MKNHHLSLEITQRVFSSLVQRLNCEFAYDTRDPLAVCLVFGAGGGRPVRWVFSRDLLAEGLTDRAGEGDVVLWPVYDRDGEPSSFCVRVGGPHTALFQIPAEPVAQWLAATYRAMPKGAELTGVDWDELVQLAE</sequence>
<accession>A0ABU7PNV5</accession>
<name>A0ABU7PNV5_9ACTN</name>
<dbReference type="RefSeq" id="WP_330800826.1">
    <property type="nucleotide sequence ID" value="NZ_JAZEWV010000059.1"/>
</dbReference>
<dbReference type="InterPro" id="IPR038658">
    <property type="entry name" value="SsgB_sf"/>
</dbReference>
<dbReference type="Proteomes" id="UP001344658">
    <property type="component" value="Unassembled WGS sequence"/>
</dbReference>
<reference evidence="7 8" key="1">
    <citation type="submission" date="2023-12" db="EMBL/GenBank/DDBJ databases">
        <title>Streptomyces sp. V4-01.</title>
        <authorList>
            <person name="Somphong A."/>
            <person name="Phongsopitanun W."/>
        </authorList>
    </citation>
    <scope>NUCLEOTIDE SEQUENCE [LARGE SCALE GENOMIC DNA]</scope>
    <source>
        <strain evidence="7 8">V4-01</strain>
    </source>
</reference>
<evidence type="ECO:0000313" key="7">
    <source>
        <dbReference type="EMBL" id="MEE4546919.1"/>
    </source>
</evidence>
<keyword evidence="8" id="KW-1185">Reference proteome</keyword>
<dbReference type="Gene3D" id="2.30.31.20">
    <property type="entry name" value="Sporulation-specific cell division protein SsgB"/>
    <property type="match status" value="1"/>
</dbReference>
<protein>
    <submittedName>
        <fullName evidence="7">SsgA family sporulation/cell division regulator</fullName>
    </submittedName>
</protein>
<keyword evidence="4" id="KW-0749">Sporulation</keyword>
<dbReference type="InterPro" id="IPR006776">
    <property type="entry name" value="SsgB"/>
</dbReference>
<dbReference type="EMBL" id="JAZEWV010000059">
    <property type="protein sequence ID" value="MEE4546919.1"/>
    <property type="molecule type" value="Genomic_DNA"/>
</dbReference>
<evidence type="ECO:0000256" key="2">
    <source>
        <dbReference type="ARBA" id="ARBA00009323"/>
    </source>
</evidence>
<comment type="similarity">
    <text evidence="2">Belongs to the SsgA family.</text>
</comment>
<organism evidence="7 8">
    <name type="scientific">Actinacidiphila polyblastidii</name>
    <dbReference type="NCBI Taxonomy" id="3110430"/>
    <lineage>
        <taxon>Bacteria</taxon>
        <taxon>Bacillati</taxon>
        <taxon>Actinomycetota</taxon>
        <taxon>Actinomycetes</taxon>
        <taxon>Kitasatosporales</taxon>
        <taxon>Streptomycetaceae</taxon>
        <taxon>Actinacidiphila</taxon>
    </lineage>
</organism>
<keyword evidence="6" id="KW-0131">Cell cycle</keyword>
<comment type="caution">
    <text evidence="7">The sequence shown here is derived from an EMBL/GenBank/DDBJ whole genome shotgun (WGS) entry which is preliminary data.</text>
</comment>
<evidence type="ECO:0000256" key="6">
    <source>
        <dbReference type="ARBA" id="ARBA00023306"/>
    </source>
</evidence>